<evidence type="ECO:0000256" key="1">
    <source>
        <dbReference type="SAM" id="MobiDB-lite"/>
    </source>
</evidence>
<reference evidence="2 3" key="1">
    <citation type="submission" date="2016-07" db="EMBL/GenBank/DDBJ databases">
        <title>Multiple horizontal gene transfer events from other fungi enriched the ability of initially mycotrophic Trichoderma (Ascomycota) to feed on dead plant biomass.</title>
        <authorList>
            <consortium name="DOE Joint Genome Institute"/>
            <person name="Aerts A."/>
            <person name="Atanasova L."/>
            <person name="Chenthamara K."/>
            <person name="Zhang J."/>
            <person name="Grujic M."/>
            <person name="Henrissat B."/>
            <person name="Kuo A."/>
            <person name="Salamov A."/>
            <person name="Lipzen A."/>
            <person name="Labutti K."/>
            <person name="Barry K."/>
            <person name="Miao Y."/>
            <person name="Rahimi M.J."/>
            <person name="Shen Q."/>
            <person name="Grigoriev I.V."/>
            <person name="Kubicek C.P."/>
            <person name="Druzhinina I.S."/>
        </authorList>
    </citation>
    <scope>NUCLEOTIDE SEQUENCE [LARGE SCALE GENOMIC DNA]</scope>
    <source>
        <strain evidence="2 3">ATCC 18648</strain>
    </source>
</reference>
<dbReference type="Proteomes" id="UP000240760">
    <property type="component" value="Unassembled WGS sequence"/>
</dbReference>
<dbReference type="EMBL" id="KZ679138">
    <property type="protein sequence ID" value="PTB73440.1"/>
    <property type="molecule type" value="Genomic_DNA"/>
</dbReference>
<feature type="region of interest" description="Disordered" evidence="1">
    <location>
        <begin position="102"/>
        <end position="178"/>
    </location>
</feature>
<name>A0A2T4BVU8_TRILO</name>
<dbReference type="AlphaFoldDB" id="A0A2T4BVU8"/>
<dbReference type="OrthoDB" id="10576220at2759"/>
<feature type="compositionally biased region" description="Polar residues" evidence="1">
    <location>
        <begin position="121"/>
        <end position="134"/>
    </location>
</feature>
<proteinExistence type="predicted"/>
<protein>
    <submittedName>
        <fullName evidence="2">Uncharacterized protein</fullName>
    </submittedName>
</protein>
<accession>A0A2T4BVU8</accession>
<evidence type="ECO:0000313" key="3">
    <source>
        <dbReference type="Proteomes" id="UP000240760"/>
    </source>
</evidence>
<feature type="compositionally biased region" description="Basic and acidic residues" evidence="1">
    <location>
        <begin position="105"/>
        <end position="119"/>
    </location>
</feature>
<organism evidence="2 3">
    <name type="scientific">Trichoderma longibrachiatum ATCC 18648</name>
    <dbReference type="NCBI Taxonomy" id="983965"/>
    <lineage>
        <taxon>Eukaryota</taxon>
        <taxon>Fungi</taxon>
        <taxon>Dikarya</taxon>
        <taxon>Ascomycota</taxon>
        <taxon>Pezizomycotina</taxon>
        <taxon>Sordariomycetes</taxon>
        <taxon>Hypocreomycetidae</taxon>
        <taxon>Hypocreales</taxon>
        <taxon>Hypocreaceae</taxon>
        <taxon>Trichoderma</taxon>
    </lineage>
</organism>
<evidence type="ECO:0000313" key="2">
    <source>
        <dbReference type="EMBL" id="PTB73440.1"/>
    </source>
</evidence>
<feature type="compositionally biased region" description="Low complexity" evidence="1">
    <location>
        <begin position="154"/>
        <end position="163"/>
    </location>
</feature>
<sequence>MPSPVQANGSPSGGPRTMQCKVHVFVQPVVGRDWMGNLQKSSPLGASDLHVQLAVDQPGRTPQASAFGCTPLPLWLVQAFSCYHSPLLPHHHLQCQRLGGSMASGREKGEGRGQEDRQRSAAVTQCLTLSSRLQHQVPGSRKSRAATPAIVLNRDPAPASSSSSDDRRRAIPALDGGRRSRAILAQQAICTSPPFETPFSTRNGLRLVLAPPLGTE</sequence>
<gene>
    <name evidence="2" type="ORF">M440DRAFT_1062839</name>
</gene>
<keyword evidence="3" id="KW-1185">Reference proteome</keyword>